<sequence>MLVESDGEKLYKLVSESEIDNTISEYHKQRSTVLPSRPVNERANPFSSGIMEDKDDDEVVLQYERIGWSSQKAANIYV</sequence>
<evidence type="ECO:0000313" key="2">
    <source>
        <dbReference type="EMBL" id="KHJ97781.1"/>
    </source>
</evidence>
<name>A0A0B1TNV9_OESDE</name>
<gene>
    <name evidence="2" type="ORF">OESDEN_02226</name>
</gene>
<accession>A0A0B1TNV9</accession>
<organism evidence="2 3">
    <name type="scientific">Oesophagostomum dentatum</name>
    <name type="common">Nodular worm</name>
    <dbReference type="NCBI Taxonomy" id="61180"/>
    <lineage>
        <taxon>Eukaryota</taxon>
        <taxon>Metazoa</taxon>
        <taxon>Ecdysozoa</taxon>
        <taxon>Nematoda</taxon>
        <taxon>Chromadorea</taxon>
        <taxon>Rhabditida</taxon>
        <taxon>Rhabditina</taxon>
        <taxon>Rhabditomorpha</taxon>
        <taxon>Strongyloidea</taxon>
        <taxon>Strongylidae</taxon>
        <taxon>Oesophagostomum</taxon>
    </lineage>
</organism>
<evidence type="ECO:0000256" key="1">
    <source>
        <dbReference type="SAM" id="MobiDB-lite"/>
    </source>
</evidence>
<dbReference type="Proteomes" id="UP000053660">
    <property type="component" value="Unassembled WGS sequence"/>
</dbReference>
<keyword evidence="3" id="KW-1185">Reference proteome</keyword>
<reference evidence="2 3" key="1">
    <citation type="submission" date="2014-03" db="EMBL/GenBank/DDBJ databases">
        <title>Draft genome of the hookworm Oesophagostomum dentatum.</title>
        <authorList>
            <person name="Mitreva M."/>
        </authorList>
    </citation>
    <scope>NUCLEOTIDE SEQUENCE [LARGE SCALE GENOMIC DNA]</scope>
    <source>
        <strain evidence="2 3">OD-Hann</strain>
    </source>
</reference>
<proteinExistence type="predicted"/>
<feature type="region of interest" description="Disordered" evidence="1">
    <location>
        <begin position="30"/>
        <end position="51"/>
    </location>
</feature>
<dbReference type="AlphaFoldDB" id="A0A0B1TNV9"/>
<dbReference type="EMBL" id="KN549399">
    <property type="protein sequence ID" value="KHJ97781.1"/>
    <property type="molecule type" value="Genomic_DNA"/>
</dbReference>
<dbReference type="OrthoDB" id="10002886at2759"/>
<protein>
    <submittedName>
        <fullName evidence="2">Uncharacterized protein</fullName>
    </submittedName>
</protein>
<evidence type="ECO:0000313" key="3">
    <source>
        <dbReference type="Proteomes" id="UP000053660"/>
    </source>
</evidence>